<protein>
    <recommendedName>
        <fullName evidence="3">Acyl carrier protein</fullName>
    </recommendedName>
</protein>
<keyword evidence="2" id="KW-1185">Reference proteome</keyword>
<gene>
    <name evidence="1" type="ORF">GCM10017581_030920</name>
</gene>
<evidence type="ECO:0000313" key="2">
    <source>
        <dbReference type="Proteomes" id="UP001143480"/>
    </source>
</evidence>
<reference evidence="1" key="2">
    <citation type="submission" date="2023-01" db="EMBL/GenBank/DDBJ databases">
        <authorList>
            <person name="Sun Q."/>
            <person name="Evtushenko L."/>
        </authorList>
    </citation>
    <scope>NUCLEOTIDE SEQUENCE</scope>
    <source>
        <strain evidence="1">VKM Ac-1321</strain>
    </source>
</reference>
<reference evidence="1" key="1">
    <citation type="journal article" date="2014" name="Int. J. Syst. Evol. Microbiol.">
        <title>Complete genome sequence of Corynebacterium casei LMG S-19264T (=DSM 44701T), isolated from a smear-ripened cheese.</title>
        <authorList>
            <consortium name="US DOE Joint Genome Institute (JGI-PGF)"/>
            <person name="Walter F."/>
            <person name="Albersmeier A."/>
            <person name="Kalinowski J."/>
            <person name="Ruckert C."/>
        </authorList>
    </citation>
    <scope>NUCLEOTIDE SEQUENCE</scope>
    <source>
        <strain evidence="1">VKM Ac-1321</strain>
    </source>
</reference>
<accession>A0A9W6KFW9</accession>
<evidence type="ECO:0000313" key="1">
    <source>
        <dbReference type="EMBL" id="GLL01351.1"/>
    </source>
</evidence>
<dbReference type="AlphaFoldDB" id="A0A9W6KFW9"/>
<dbReference type="SUPFAM" id="SSF47336">
    <property type="entry name" value="ACP-like"/>
    <property type="match status" value="1"/>
</dbReference>
<proteinExistence type="predicted"/>
<comment type="caution">
    <text evidence="1">The sequence shown here is derived from an EMBL/GenBank/DDBJ whole genome shotgun (WGS) entry which is preliminary data.</text>
</comment>
<organism evidence="1 2">
    <name type="scientific">Dactylosporangium matsuzakiense</name>
    <dbReference type="NCBI Taxonomy" id="53360"/>
    <lineage>
        <taxon>Bacteria</taxon>
        <taxon>Bacillati</taxon>
        <taxon>Actinomycetota</taxon>
        <taxon>Actinomycetes</taxon>
        <taxon>Micromonosporales</taxon>
        <taxon>Micromonosporaceae</taxon>
        <taxon>Dactylosporangium</taxon>
    </lineage>
</organism>
<dbReference type="Proteomes" id="UP001143480">
    <property type="component" value="Unassembled WGS sequence"/>
</dbReference>
<dbReference type="Gene3D" id="1.10.1200.10">
    <property type="entry name" value="ACP-like"/>
    <property type="match status" value="1"/>
</dbReference>
<dbReference type="InterPro" id="IPR036736">
    <property type="entry name" value="ACP-like_sf"/>
</dbReference>
<name>A0A9W6KFW9_9ACTN</name>
<dbReference type="EMBL" id="BSFP01000015">
    <property type="protein sequence ID" value="GLL01351.1"/>
    <property type="molecule type" value="Genomic_DNA"/>
</dbReference>
<evidence type="ECO:0008006" key="3">
    <source>
        <dbReference type="Google" id="ProtNLM"/>
    </source>
</evidence>
<sequence>MTHAAPSRDEILAMLATYGDRRPQDVAEGIDSLELAWLIHQLEQHYGTALDLSDEDLARMSTVDGAVAVLSELPVETGTR</sequence>